<dbReference type="EMBL" id="BHVY01000009">
    <property type="protein sequence ID" value="GIJ91919.1"/>
    <property type="molecule type" value="Genomic_DNA"/>
</dbReference>
<feature type="compositionally biased region" description="Polar residues" evidence="1">
    <location>
        <begin position="68"/>
        <end position="78"/>
    </location>
</feature>
<comment type="caution">
    <text evidence="2">The sequence shown here is derived from an EMBL/GenBank/DDBJ whole genome shotgun (WGS) entry which is preliminary data.</text>
</comment>
<evidence type="ECO:0000256" key="1">
    <source>
        <dbReference type="SAM" id="MobiDB-lite"/>
    </source>
</evidence>
<proteinExistence type="predicted"/>
<gene>
    <name evidence="2" type="ORF">Asppvi_010894</name>
</gene>
<dbReference type="RefSeq" id="XP_043162665.1">
    <property type="nucleotide sequence ID" value="XM_043306730.1"/>
</dbReference>
<dbReference type="GeneID" id="67009504"/>
<keyword evidence="3" id="KW-1185">Reference proteome</keyword>
<name>A0A9P3BQA2_9EURO</name>
<protein>
    <submittedName>
        <fullName evidence="2">Uncharacterized protein</fullName>
    </submittedName>
</protein>
<feature type="region of interest" description="Disordered" evidence="1">
    <location>
        <begin position="58"/>
        <end position="111"/>
    </location>
</feature>
<evidence type="ECO:0000313" key="3">
    <source>
        <dbReference type="Proteomes" id="UP001043456"/>
    </source>
</evidence>
<dbReference type="Proteomes" id="UP001043456">
    <property type="component" value="Unassembled WGS sequence"/>
</dbReference>
<dbReference type="AlphaFoldDB" id="A0A9P3BQA2"/>
<feature type="compositionally biased region" description="Basic and acidic residues" evidence="1">
    <location>
        <begin position="96"/>
        <end position="111"/>
    </location>
</feature>
<accession>A0A9P3BQA2</accession>
<reference evidence="2 3" key="1">
    <citation type="submission" date="2018-10" db="EMBL/GenBank/DDBJ databases">
        <title>Pan-genome distribution and transcriptional activeness of fungal secondary metabolism genes in Aspergillus section Fumigati.</title>
        <authorList>
            <person name="Takahashi H."/>
            <person name="Umemura M."/>
            <person name="Ninomiya A."/>
            <person name="Kusuya Y."/>
            <person name="Urayama S."/>
            <person name="Shimizu M."/>
            <person name="Watanabe A."/>
            <person name="Kamei K."/>
            <person name="Yaguchi T."/>
            <person name="Hagiwara D."/>
        </authorList>
    </citation>
    <scope>NUCLEOTIDE SEQUENCE [LARGE SCALE GENOMIC DNA]</scope>
    <source>
        <strain evidence="2 3">IFM 55266</strain>
    </source>
</reference>
<dbReference type="OrthoDB" id="4503605at2759"/>
<organism evidence="2 3">
    <name type="scientific">Aspergillus pseudoviridinutans</name>
    <dbReference type="NCBI Taxonomy" id="1517512"/>
    <lineage>
        <taxon>Eukaryota</taxon>
        <taxon>Fungi</taxon>
        <taxon>Dikarya</taxon>
        <taxon>Ascomycota</taxon>
        <taxon>Pezizomycotina</taxon>
        <taxon>Eurotiomycetes</taxon>
        <taxon>Eurotiomycetidae</taxon>
        <taxon>Eurotiales</taxon>
        <taxon>Aspergillaceae</taxon>
        <taxon>Aspergillus</taxon>
        <taxon>Aspergillus subgen. Fumigati</taxon>
    </lineage>
</organism>
<evidence type="ECO:0000313" key="2">
    <source>
        <dbReference type="EMBL" id="GIJ91919.1"/>
    </source>
</evidence>
<sequence>MDIPQYALENTAGNTAGTICLFPNDIDNGYYNSPYQFPTLKDLQLAYGHDVMRAQPMQGVSSIPKANEYTTNGESSDQYIHRETKTSSEARSFAETARRDNARQQKDSSYDKYGEVMLPNCGVDGKGANIPVPLAERATYYGT</sequence>
<feature type="compositionally biased region" description="Basic and acidic residues" evidence="1">
    <location>
        <begin position="79"/>
        <end position="88"/>
    </location>
</feature>